<comment type="caution">
    <text evidence="2">The sequence shown here is derived from an EMBL/GenBank/DDBJ whole genome shotgun (WGS) entry which is preliminary data.</text>
</comment>
<evidence type="ECO:0000313" key="2">
    <source>
        <dbReference type="EMBL" id="MBM2614527.1"/>
    </source>
</evidence>
<gene>
    <name evidence="2" type="ORF">JIG36_03030</name>
</gene>
<sequence>MMYRSLTRQQTAATLRTTIAAQQQTVVTRNSELTNATNAGALAQTQLTTATTADKNVRARVTAAQTTLTTARQNLAKAEKKKPRSNAAITKAKNAVTAATKTLTARQTEARTAATALSAAQINARTATATLATAVTNRDAAAAAVVVTQQKLTVLPTAYSLQTQATALGRDVVTQSRPTFAVADTVQVYGITVHRSVAYAFKRMLDDARANGVVLSGGGFRTKERQIQLRKSNGCPDVWTAPSSSCRVPTAIPGRSLHELGMAIDISQNGKTLSRNTTGFKWLQAHASAYGFINLPSEPWHWSITGG</sequence>
<evidence type="ECO:0000259" key="1">
    <source>
        <dbReference type="Pfam" id="PF02557"/>
    </source>
</evidence>
<keyword evidence="3" id="KW-1185">Reference proteome</keyword>
<accession>A0ABS2A3W7</accession>
<dbReference type="PANTHER" id="PTHR34385:SF1">
    <property type="entry name" value="PEPTIDOGLYCAN L-ALANYL-D-GLUTAMATE ENDOPEPTIDASE CWLK"/>
    <property type="match status" value="1"/>
</dbReference>
<dbReference type="SUPFAM" id="SSF55166">
    <property type="entry name" value="Hedgehog/DD-peptidase"/>
    <property type="match status" value="1"/>
</dbReference>
<evidence type="ECO:0000313" key="3">
    <source>
        <dbReference type="Proteomes" id="UP000632138"/>
    </source>
</evidence>
<dbReference type="Pfam" id="PF02557">
    <property type="entry name" value="VanY"/>
    <property type="match status" value="1"/>
</dbReference>
<proteinExistence type="predicted"/>
<dbReference type="InterPro" id="IPR003709">
    <property type="entry name" value="VanY-like_core_dom"/>
</dbReference>
<dbReference type="InterPro" id="IPR052179">
    <property type="entry name" value="DD-CPase-like"/>
</dbReference>
<dbReference type="PANTHER" id="PTHR34385">
    <property type="entry name" value="D-ALANYL-D-ALANINE CARBOXYPEPTIDASE"/>
    <property type="match status" value="1"/>
</dbReference>
<dbReference type="EMBL" id="JAENHP010000001">
    <property type="protein sequence ID" value="MBM2614527.1"/>
    <property type="molecule type" value="Genomic_DNA"/>
</dbReference>
<feature type="domain" description="D-alanyl-D-alanine carboxypeptidase-like core" evidence="1">
    <location>
        <begin position="192"/>
        <end position="304"/>
    </location>
</feature>
<protein>
    <submittedName>
        <fullName evidence="2">M15 family metallopeptidase</fullName>
    </submittedName>
</protein>
<dbReference type="Proteomes" id="UP000632138">
    <property type="component" value="Unassembled WGS sequence"/>
</dbReference>
<dbReference type="InterPro" id="IPR009045">
    <property type="entry name" value="Zn_M74/Hedgehog-like"/>
</dbReference>
<organism evidence="2 3">
    <name type="scientific">Paractinoplanes ovalisporus</name>
    <dbReference type="NCBI Taxonomy" id="2810368"/>
    <lineage>
        <taxon>Bacteria</taxon>
        <taxon>Bacillati</taxon>
        <taxon>Actinomycetota</taxon>
        <taxon>Actinomycetes</taxon>
        <taxon>Micromonosporales</taxon>
        <taxon>Micromonosporaceae</taxon>
        <taxon>Paractinoplanes</taxon>
    </lineage>
</organism>
<dbReference type="Gene3D" id="3.30.1380.10">
    <property type="match status" value="1"/>
</dbReference>
<reference evidence="2 3" key="1">
    <citation type="submission" date="2021-01" db="EMBL/GenBank/DDBJ databases">
        <title>Actinoplanes sp. nov. LDG1-06 isolated from lichen.</title>
        <authorList>
            <person name="Saeng-In P."/>
            <person name="Phongsopitanun W."/>
            <person name="Kanchanasin P."/>
            <person name="Yuki M."/>
            <person name="Kudo T."/>
            <person name="Ohkuma M."/>
            <person name="Tanasupawat S."/>
        </authorList>
    </citation>
    <scope>NUCLEOTIDE SEQUENCE [LARGE SCALE GENOMIC DNA]</scope>
    <source>
        <strain evidence="2 3">LDG1-06</strain>
    </source>
</reference>
<name>A0ABS2A3W7_9ACTN</name>
<dbReference type="CDD" id="cd14814">
    <property type="entry name" value="Peptidase_M15"/>
    <property type="match status" value="1"/>
</dbReference>